<sequence>EEQVKWLQDASNSVKRNAFYMKRALDEDNLREALRFSAAMLVELRTSLLTPQKYFELYMQAFDELRHLEAFFKEEHSKGRSYADLYELVQHAGNVLPRLYLLCTVGSCFIRSKEAHAKDILKDLVEMCKGVQHPTRGLFLRSYLCQVSRGLLPDTGSEYEGDGGDINDALEFLLLNFTEMNKLWVRMQHQGSGKDRERKEGERQQLADLVGKNLTYISQLEGLDFKLYQDVVQSRMMEQVVSCKDEIAQQYLMQCIIQGFPDEFHLGTLPTLLAALPELQSGVKVHLVLASLLDRLSRFAATDASVVDQFNDSDAFGQLLGAATRVSEQHTEMPGADIAAMYISLANFVGAVYPDHLDYIDRVLQSCHEALEGHGDIREDRTEKQIVALLTLPLTSYDPVTVLGLSTYPRVMSLLKPATCKAMAVKIVQTILKVGTEISEPAQVEMLLDFIAPLVADVHLDGGDDDEEDFEDEQGLVARLIHRLRASDPAQHYALLQTARERFSAGGARRLRHTLPPIAFAALGIVARLAAADDAKATGPSPKEVLQFVHQCAAQLAEAGENAEMALQLFLTAAQSASEHARLELIAYEFFEQAFILFEEAIPDSASERVALASITGALQRCRIFPAEPRATLVHKATGYSAKLLRKADQCRAVLACSHLYWQSHIVQVQDGEHVMMCLKRALKIAHAAQQQLAVALRSSDTLPAWLFVEILNHYLYYFDQGLSSISASVLQNLLELVANEMAGENCQADAGLVAFYNTTLAHIAAQKVKPEKASLYEALQI</sequence>
<feature type="non-terminal residue" evidence="11">
    <location>
        <position position="1"/>
    </location>
</feature>
<name>I0Z5Q3_COCSC</name>
<evidence type="ECO:0000256" key="5">
    <source>
        <dbReference type="ARBA" id="ARBA00006536"/>
    </source>
</evidence>
<dbReference type="Gene3D" id="1.25.40.660">
    <property type="entry name" value="Vacuolar protein sorting-associated protein 35, helical subcomplex Vps35-C"/>
    <property type="match status" value="1"/>
</dbReference>
<comment type="subcellular location">
    <subcellularLocation>
        <location evidence="3">Cytoplasm</location>
    </subcellularLocation>
    <subcellularLocation>
        <location evidence="1">Endosome membrane</location>
        <topology evidence="1">Peripheral membrane protein</topology>
        <orientation evidence="1">Cytoplasmic side</orientation>
    </subcellularLocation>
    <subcellularLocation>
        <location evidence="4">Golgi apparatus</location>
        <location evidence="4">trans-Golgi network membrane</location>
        <topology evidence="4">Peripheral membrane protein</topology>
        <orientation evidence="4">Cytoplasmic side</orientation>
    </subcellularLocation>
    <subcellularLocation>
        <location evidence="2">Prevacuolar compartment membrane</location>
        <topology evidence="2">Peripheral membrane protein</topology>
        <orientation evidence="2">Cytoplasmic side</orientation>
    </subcellularLocation>
</comment>
<evidence type="ECO:0000256" key="8">
    <source>
        <dbReference type="ARBA" id="ARBA00022927"/>
    </source>
</evidence>
<dbReference type="GO" id="GO:0006886">
    <property type="term" value="P:intracellular protein transport"/>
    <property type="evidence" value="ECO:0007669"/>
    <property type="project" value="TreeGrafter"/>
</dbReference>
<evidence type="ECO:0000313" key="12">
    <source>
        <dbReference type="Proteomes" id="UP000007264"/>
    </source>
</evidence>
<evidence type="ECO:0000256" key="9">
    <source>
        <dbReference type="ARBA" id="ARBA00023034"/>
    </source>
</evidence>
<accession>I0Z5Q3</accession>
<evidence type="ECO:0000313" key="11">
    <source>
        <dbReference type="EMBL" id="EIE25972.1"/>
    </source>
</evidence>
<dbReference type="InterPro" id="IPR042491">
    <property type="entry name" value="Vps35_C"/>
</dbReference>
<dbReference type="Proteomes" id="UP000007264">
    <property type="component" value="Unassembled WGS sequence"/>
</dbReference>
<reference evidence="11 12" key="1">
    <citation type="journal article" date="2012" name="Genome Biol.">
        <title>The genome of the polar eukaryotic microalga coccomyxa subellipsoidea reveals traits of cold adaptation.</title>
        <authorList>
            <person name="Blanc G."/>
            <person name="Agarkova I."/>
            <person name="Grimwood J."/>
            <person name="Kuo A."/>
            <person name="Brueggeman A."/>
            <person name="Dunigan D."/>
            <person name="Gurnon J."/>
            <person name="Ladunga I."/>
            <person name="Lindquist E."/>
            <person name="Lucas S."/>
            <person name="Pangilinan J."/>
            <person name="Proschold T."/>
            <person name="Salamov A."/>
            <person name="Schmutz J."/>
            <person name="Weeks D."/>
            <person name="Yamada T."/>
            <person name="Claverie J.M."/>
            <person name="Grigoriev I."/>
            <person name="Van Etten J."/>
            <person name="Lomsadze A."/>
            <person name="Borodovsky M."/>
        </authorList>
    </citation>
    <scope>NUCLEOTIDE SEQUENCE [LARGE SCALE GENOMIC DNA]</scope>
    <source>
        <strain evidence="11 12">C-169</strain>
    </source>
</reference>
<evidence type="ECO:0000256" key="7">
    <source>
        <dbReference type="ARBA" id="ARBA00022490"/>
    </source>
</evidence>
<evidence type="ECO:0000256" key="3">
    <source>
        <dbReference type="ARBA" id="ARBA00004496"/>
    </source>
</evidence>
<dbReference type="STRING" id="574566.I0Z5Q3"/>
<dbReference type="PIRSF" id="PIRSF009375">
    <property type="entry name" value="Retromer_Vps35"/>
    <property type="match status" value="1"/>
</dbReference>
<dbReference type="GO" id="GO:0005829">
    <property type="term" value="C:cytosol"/>
    <property type="evidence" value="ECO:0007669"/>
    <property type="project" value="GOC"/>
</dbReference>
<dbReference type="Pfam" id="PF03635">
    <property type="entry name" value="Vps35"/>
    <property type="match status" value="1"/>
</dbReference>
<dbReference type="GO" id="GO:0042147">
    <property type="term" value="P:retrograde transport, endosome to Golgi"/>
    <property type="evidence" value="ECO:0007669"/>
    <property type="project" value="InterPro"/>
</dbReference>
<dbReference type="EMBL" id="AGSI01000003">
    <property type="protein sequence ID" value="EIE25972.1"/>
    <property type="molecule type" value="Genomic_DNA"/>
</dbReference>
<dbReference type="GO" id="GO:0005794">
    <property type="term" value="C:Golgi apparatus"/>
    <property type="evidence" value="ECO:0007669"/>
    <property type="project" value="UniProtKB-SubCell"/>
</dbReference>
<proteinExistence type="inferred from homology"/>
<keyword evidence="6" id="KW-0813">Transport</keyword>
<evidence type="ECO:0000256" key="6">
    <source>
        <dbReference type="ARBA" id="ARBA00022448"/>
    </source>
</evidence>
<evidence type="ECO:0000256" key="2">
    <source>
        <dbReference type="ARBA" id="ARBA00004179"/>
    </source>
</evidence>
<dbReference type="PANTHER" id="PTHR11099">
    <property type="entry name" value="VACUOLAR SORTING PROTEIN 35"/>
    <property type="match status" value="1"/>
</dbReference>
<keyword evidence="9" id="KW-0333">Golgi apparatus</keyword>
<dbReference type="GO" id="GO:0010008">
    <property type="term" value="C:endosome membrane"/>
    <property type="evidence" value="ECO:0007669"/>
    <property type="project" value="UniProtKB-SubCell"/>
</dbReference>
<dbReference type="FunFam" id="1.25.40.660:FF:000003">
    <property type="entry name" value="Vacuolar protein sorting-associated protein 35"/>
    <property type="match status" value="1"/>
</dbReference>
<comment type="similarity">
    <text evidence="5">Belongs to the VPS35 family.</text>
</comment>
<dbReference type="RefSeq" id="XP_005650516.1">
    <property type="nucleotide sequence ID" value="XM_005650459.1"/>
</dbReference>
<keyword evidence="7" id="KW-0963">Cytoplasm</keyword>
<dbReference type="eggNOG" id="KOG1107">
    <property type="taxonomic scope" value="Eukaryota"/>
</dbReference>
<keyword evidence="12" id="KW-1185">Reference proteome</keyword>
<evidence type="ECO:0000256" key="4">
    <source>
        <dbReference type="ARBA" id="ARBA00004546"/>
    </source>
</evidence>
<keyword evidence="10" id="KW-0472">Membrane</keyword>
<organism evidence="11 12">
    <name type="scientific">Coccomyxa subellipsoidea (strain C-169)</name>
    <name type="common">Green microalga</name>
    <dbReference type="NCBI Taxonomy" id="574566"/>
    <lineage>
        <taxon>Eukaryota</taxon>
        <taxon>Viridiplantae</taxon>
        <taxon>Chlorophyta</taxon>
        <taxon>core chlorophytes</taxon>
        <taxon>Trebouxiophyceae</taxon>
        <taxon>Trebouxiophyceae incertae sedis</taxon>
        <taxon>Coccomyxaceae</taxon>
        <taxon>Coccomyxa</taxon>
        <taxon>Coccomyxa subellipsoidea</taxon>
    </lineage>
</organism>
<gene>
    <name evidence="11" type="ORF">COCSUDRAFT_13116</name>
</gene>
<dbReference type="GO" id="GO:0005770">
    <property type="term" value="C:late endosome"/>
    <property type="evidence" value="ECO:0007669"/>
    <property type="project" value="TreeGrafter"/>
</dbReference>
<evidence type="ECO:0000256" key="10">
    <source>
        <dbReference type="ARBA" id="ARBA00023136"/>
    </source>
</evidence>
<comment type="caution">
    <text evidence="11">The sequence shown here is derived from an EMBL/GenBank/DDBJ whole genome shotgun (WGS) entry which is preliminary data.</text>
</comment>
<dbReference type="OrthoDB" id="10258141at2759"/>
<protein>
    <submittedName>
        <fullName evidence="11">Vacuolar protein sorting-associated protein 35</fullName>
    </submittedName>
</protein>
<keyword evidence="8" id="KW-0653">Protein transport</keyword>
<dbReference type="PANTHER" id="PTHR11099:SF0">
    <property type="entry name" value="VACUOLAR PROTEIN SORTING-ASSOCIATED PROTEIN 35"/>
    <property type="match status" value="1"/>
</dbReference>
<dbReference type="KEGG" id="csl:COCSUDRAFT_13116"/>
<evidence type="ECO:0000256" key="1">
    <source>
        <dbReference type="ARBA" id="ARBA00004125"/>
    </source>
</evidence>
<dbReference type="InterPro" id="IPR005378">
    <property type="entry name" value="Vps35"/>
</dbReference>
<dbReference type="AlphaFoldDB" id="I0Z5Q3"/>
<dbReference type="GO" id="GO:0030906">
    <property type="term" value="C:retromer, cargo-selective complex"/>
    <property type="evidence" value="ECO:0007669"/>
    <property type="project" value="InterPro"/>
</dbReference>
<dbReference type="GeneID" id="17043976"/>